<accession>A0A844WA36</accession>
<keyword evidence="3" id="KW-1185">Reference proteome</keyword>
<gene>
    <name evidence="2" type="ORF">GLS40_17480</name>
</gene>
<feature type="region of interest" description="Disordered" evidence="1">
    <location>
        <begin position="85"/>
        <end position="111"/>
    </location>
</feature>
<dbReference type="RefSeq" id="WP_160383845.1">
    <property type="nucleotide sequence ID" value="NZ_WNXQ01000016.1"/>
</dbReference>
<feature type="compositionally biased region" description="Low complexity" evidence="1">
    <location>
        <begin position="97"/>
        <end position="111"/>
    </location>
</feature>
<organism evidence="2 3">
    <name type="scientific">Pseudooceanicola pacificus</name>
    <dbReference type="NCBI Taxonomy" id="2676438"/>
    <lineage>
        <taxon>Bacteria</taxon>
        <taxon>Pseudomonadati</taxon>
        <taxon>Pseudomonadota</taxon>
        <taxon>Alphaproteobacteria</taxon>
        <taxon>Rhodobacterales</taxon>
        <taxon>Paracoccaceae</taxon>
        <taxon>Pseudooceanicola</taxon>
    </lineage>
</organism>
<dbReference type="EMBL" id="WNXQ01000016">
    <property type="protein sequence ID" value="MWB79824.1"/>
    <property type="molecule type" value="Genomic_DNA"/>
</dbReference>
<sequence>MTRIVMIFVSCLLLAGCGDPLDRVDKLSDLDMPADAPKVGVLAPEDAPGILTEARAAAAAEAATEGETQLASAAATDTRGGLFGIFRRSGQQPPASDGAETLAGGATGAGDDAAPVVQAAMPAGESPAATAAPQRAGGGGFLGGLFAGGGATGSGSGSGLDTMEVQPGTMLPFGQVAKVCGLSRRELGKEIARQAQFRLHDSVPGSTQPHTFFITGFDDRCARQVTGALGLFGDVAMHETLRYGPSGTALPWGDTDRAYEKVKRQVCGVGKNKPCGARIGRMQKDTVFLTVYERFGDGSRWSNLLLHDGEVLAQEIEG</sequence>
<reference evidence="2 3" key="1">
    <citation type="submission" date="2019-11" db="EMBL/GenBank/DDBJ databases">
        <title>Pseudooceanicola pacifica sp. nov., isolated from deep-sea sediment of the Pacific Ocean.</title>
        <authorList>
            <person name="Lyu L."/>
        </authorList>
    </citation>
    <scope>NUCLEOTIDE SEQUENCE [LARGE SCALE GENOMIC DNA]</scope>
    <source>
        <strain evidence="2 3">216_PA32_1</strain>
    </source>
</reference>
<evidence type="ECO:0000313" key="2">
    <source>
        <dbReference type="EMBL" id="MWB79824.1"/>
    </source>
</evidence>
<dbReference type="AlphaFoldDB" id="A0A844WA36"/>
<protein>
    <submittedName>
        <fullName evidence="2">Uncharacterized protein</fullName>
    </submittedName>
</protein>
<dbReference type="Proteomes" id="UP000443843">
    <property type="component" value="Unassembled WGS sequence"/>
</dbReference>
<comment type="caution">
    <text evidence="2">The sequence shown here is derived from an EMBL/GenBank/DDBJ whole genome shotgun (WGS) entry which is preliminary data.</text>
</comment>
<evidence type="ECO:0000313" key="3">
    <source>
        <dbReference type="Proteomes" id="UP000443843"/>
    </source>
</evidence>
<dbReference type="PROSITE" id="PS51257">
    <property type="entry name" value="PROKAR_LIPOPROTEIN"/>
    <property type="match status" value="1"/>
</dbReference>
<name>A0A844WA36_9RHOB</name>
<proteinExistence type="predicted"/>
<evidence type="ECO:0000256" key="1">
    <source>
        <dbReference type="SAM" id="MobiDB-lite"/>
    </source>
</evidence>